<feature type="transmembrane region" description="Helical" evidence="7">
    <location>
        <begin position="143"/>
        <end position="165"/>
    </location>
</feature>
<feature type="transmembrane region" description="Helical" evidence="7">
    <location>
        <begin position="171"/>
        <end position="191"/>
    </location>
</feature>
<dbReference type="PANTHER" id="PTHR23517:SF2">
    <property type="entry name" value="MULTIDRUG RESISTANCE PROTEIN MDTH"/>
    <property type="match status" value="1"/>
</dbReference>
<comment type="subcellular location">
    <subcellularLocation>
        <location evidence="1">Cell membrane</location>
        <topology evidence="1">Multi-pass membrane protein</topology>
    </subcellularLocation>
</comment>
<dbReference type="InterPro" id="IPR050171">
    <property type="entry name" value="MFS_Transporters"/>
</dbReference>
<evidence type="ECO:0000256" key="3">
    <source>
        <dbReference type="ARBA" id="ARBA00022475"/>
    </source>
</evidence>
<evidence type="ECO:0000256" key="4">
    <source>
        <dbReference type="ARBA" id="ARBA00022692"/>
    </source>
</evidence>
<feature type="domain" description="Major facilitator superfamily (MFS) profile" evidence="8">
    <location>
        <begin position="18"/>
        <end position="394"/>
    </location>
</feature>
<evidence type="ECO:0000256" key="2">
    <source>
        <dbReference type="ARBA" id="ARBA00022448"/>
    </source>
</evidence>
<feature type="transmembrane region" description="Helical" evidence="7">
    <location>
        <begin position="49"/>
        <end position="72"/>
    </location>
</feature>
<comment type="caution">
    <text evidence="9">The sequence shown here is derived from an EMBL/GenBank/DDBJ whole genome shotgun (WGS) entry which is preliminary data.</text>
</comment>
<dbReference type="InterPro" id="IPR020846">
    <property type="entry name" value="MFS_dom"/>
</dbReference>
<dbReference type="Gene3D" id="1.20.1250.20">
    <property type="entry name" value="MFS general substrate transporter like domains"/>
    <property type="match status" value="1"/>
</dbReference>
<keyword evidence="6 7" id="KW-0472">Membrane</keyword>
<evidence type="ECO:0000256" key="7">
    <source>
        <dbReference type="SAM" id="Phobius"/>
    </source>
</evidence>
<organism evidence="9 10">
    <name type="scientific">Tenggerimyces flavus</name>
    <dbReference type="NCBI Taxonomy" id="1708749"/>
    <lineage>
        <taxon>Bacteria</taxon>
        <taxon>Bacillati</taxon>
        <taxon>Actinomycetota</taxon>
        <taxon>Actinomycetes</taxon>
        <taxon>Propionibacteriales</taxon>
        <taxon>Nocardioidaceae</taxon>
        <taxon>Tenggerimyces</taxon>
    </lineage>
</organism>
<feature type="transmembrane region" description="Helical" evidence="7">
    <location>
        <begin position="306"/>
        <end position="328"/>
    </location>
</feature>
<dbReference type="PROSITE" id="PS50850">
    <property type="entry name" value="MFS"/>
    <property type="match status" value="1"/>
</dbReference>
<dbReference type="Pfam" id="PF07690">
    <property type="entry name" value="MFS_1"/>
    <property type="match status" value="1"/>
</dbReference>
<keyword evidence="5 7" id="KW-1133">Transmembrane helix</keyword>
<feature type="transmembrane region" description="Helical" evidence="7">
    <location>
        <begin position="282"/>
        <end position="300"/>
    </location>
</feature>
<gene>
    <name evidence="9" type="ORF">ACFOUW_16930</name>
</gene>
<sequence>MSETETLTPAGRQRLPLPFWALWACQLINRVGGFVLPFLVLYLTQEQHLTAAMAGAIAAAVGAGSVVSSLLGGWMTDHVGRRRTLIVGFLGTGLAMIALGSVDTLPLIWVAAFLVGVMADLFRPASSALVADLLGPEARVRAYALLFWAVNLGFSISTLSAGILASFGFGLLFWLNAAACAIAAIVIWRLVPETKPERDPDEPRRGFVAVASRDTVLLLLLVVSIVYASLYFQAYSSLPLAMAADGLSNATYGIVIALNGAAIVVVQPFLVRVMPRFDRSRVAGGSMLLVGIGFGIGAFVDSAVGYGVSVVVWTLGEIGVTSVLMGLYADLAPVDLRGRYLGLAGFTWSVGTIIGPLAGTAVFGTFGPVTLWIGCAVVGAVCCVAQLLIGPALRRRALVPA</sequence>
<feature type="transmembrane region" description="Helical" evidence="7">
    <location>
        <begin position="84"/>
        <end position="102"/>
    </location>
</feature>
<feature type="transmembrane region" description="Helical" evidence="7">
    <location>
        <begin position="20"/>
        <end position="43"/>
    </location>
</feature>
<dbReference type="InterPro" id="IPR036259">
    <property type="entry name" value="MFS_trans_sf"/>
</dbReference>
<keyword evidence="4 7" id="KW-0812">Transmembrane</keyword>
<keyword evidence="3" id="KW-1003">Cell membrane</keyword>
<feature type="transmembrane region" description="Helical" evidence="7">
    <location>
        <begin position="108"/>
        <end position="131"/>
    </location>
</feature>
<dbReference type="Proteomes" id="UP001595699">
    <property type="component" value="Unassembled WGS sequence"/>
</dbReference>
<feature type="transmembrane region" description="Helical" evidence="7">
    <location>
        <begin position="369"/>
        <end position="389"/>
    </location>
</feature>
<dbReference type="RefSeq" id="WP_307782440.1">
    <property type="nucleotide sequence ID" value="NZ_JAFBCM010000001.1"/>
</dbReference>
<feature type="transmembrane region" description="Helical" evidence="7">
    <location>
        <begin position="250"/>
        <end position="270"/>
    </location>
</feature>
<feature type="transmembrane region" description="Helical" evidence="7">
    <location>
        <begin position="340"/>
        <end position="363"/>
    </location>
</feature>
<keyword evidence="2" id="KW-0813">Transport</keyword>
<protein>
    <submittedName>
        <fullName evidence="9">MDR family MFS transporter</fullName>
    </submittedName>
</protein>
<dbReference type="InterPro" id="IPR011701">
    <property type="entry name" value="MFS"/>
</dbReference>
<evidence type="ECO:0000259" key="8">
    <source>
        <dbReference type="PROSITE" id="PS50850"/>
    </source>
</evidence>
<evidence type="ECO:0000313" key="9">
    <source>
        <dbReference type="EMBL" id="MFC3762529.1"/>
    </source>
</evidence>
<dbReference type="SUPFAM" id="SSF103473">
    <property type="entry name" value="MFS general substrate transporter"/>
    <property type="match status" value="1"/>
</dbReference>
<evidence type="ECO:0000313" key="10">
    <source>
        <dbReference type="Proteomes" id="UP001595699"/>
    </source>
</evidence>
<dbReference type="CDD" id="cd17329">
    <property type="entry name" value="MFS_MdtH_MDR_like"/>
    <property type="match status" value="1"/>
</dbReference>
<reference evidence="10" key="1">
    <citation type="journal article" date="2019" name="Int. J. Syst. Evol. Microbiol.">
        <title>The Global Catalogue of Microorganisms (GCM) 10K type strain sequencing project: providing services to taxonomists for standard genome sequencing and annotation.</title>
        <authorList>
            <consortium name="The Broad Institute Genomics Platform"/>
            <consortium name="The Broad Institute Genome Sequencing Center for Infectious Disease"/>
            <person name="Wu L."/>
            <person name="Ma J."/>
        </authorList>
    </citation>
    <scope>NUCLEOTIDE SEQUENCE [LARGE SCALE GENOMIC DNA]</scope>
    <source>
        <strain evidence="10">CGMCC 4.7241</strain>
    </source>
</reference>
<keyword evidence="10" id="KW-1185">Reference proteome</keyword>
<feature type="transmembrane region" description="Helical" evidence="7">
    <location>
        <begin position="211"/>
        <end position="230"/>
    </location>
</feature>
<dbReference type="PANTHER" id="PTHR23517">
    <property type="entry name" value="RESISTANCE PROTEIN MDTM, PUTATIVE-RELATED-RELATED"/>
    <property type="match status" value="1"/>
</dbReference>
<proteinExistence type="predicted"/>
<name>A0ABV7YCK6_9ACTN</name>
<dbReference type="EMBL" id="JBHRZH010000015">
    <property type="protein sequence ID" value="MFC3762529.1"/>
    <property type="molecule type" value="Genomic_DNA"/>
</dbReference>
<evidence type="ECO:0000256" key="6">
    <source>
        <dbReference type="ARBA" id="ARBA00023136"/>
    </source>
</evidence>
<accession>A0ABV7YCK6</accession>
<evidence type="ECO:0000256" key="5">
    <source>
        <dbReference type="ARBA" id="ARBA00022989"/>
    </source>
</evidence>
<evidence type="ECO:0000256" key="1">
    <source>
        <dbReference type="ARBA" id="ARBA00004651"/>
    </source>
</evidence>